<gene>
    <name evidence="5" type="ORF">T01_3455</name>
</gene>
<keyword evidence="3" id="KW-0862">Zinc</keyword>
<evidence type="ECO:0000256" key="1">
    <source>
        <dbReference type="ARBA" id="ARBA00022723"/>
    </source>
</evidence>
<keyword evidence="1" id="KW-0479">Metal-binding</keyword>
<evidence type="ECO:0000256" key="3">
    <source>
        <dbReference type="ARBA" id="ARBA00022833"/>
    </source>
</evidence>
<evidence type="ECO:0000256" key="2">
    <source>
        <dbReference type="ARBA" id="ARBA00022771"/>
    </source>
</evidence>
<dbReference type="Proteomes" id="UP000054776">
    <property type="component" value="Unassembled WGS sequence"/>
</dbReference>
<evidence type="ECO:0000313" key="6">
    <source>
        <dbReference type="Proteomes" id="UP000054776"/>
    </source>
</evidence>
<dbReference type="AlphaFoldDB" id="A0A0V1AWI9"/>
<proteinExistence type="predicted"/>
<dbReference type="InParanoid" id="A0A0V1AWI9"/>
<feature type="domain" description="FLYWCH-type" evidence="4">
    <location>
        <begin position="11"/>
        <end position="61"/>
    </location>
</feature>
<dbReference type="Pfam" id="PF04500">
    <property type="entry name" value="FLYWCH"/>
    <property type="match status" value="1"/>
</dbReference>
<dbReference type="GO" id="GO:0008270">
    <property type="term" value="F:zinc ion binding"/>
    <property type="evidence" value="ECO:0007669"/>
    <property type="project" value="UniProtKB-KW"/>
</dbReference>
<keyword evidence="6" id="KW-1185">Reference proteome</keyword>
<sequence length="166" mass="19057">MADVPELHLVPNRCGGMSLFHEGRAYRLKRAGIQKYWRCSKDKKGCGGAIWTNLDVTSVIKRNDHIESCPVDEHLAYKMEKKTEASAASAEPSTSGYFPLYKRVKSSMYRHRAKRYPKLPKHRRDLLQIPQNALRHILVFATGYNIRLLAARRTWGMDGTFKVVPQ</sequence>
<evidence type="ECO:0000313" key="5">
    <source>
        <dbReference type="EMBL" id="KRY29125.1"/>
    </source>
</evidence>
<comment type="caution">
    <text evidence="5">The sequence shown here is derived from an EMBL/GenBank/DDBJ whole genome shotgun (WGS) entry which is preliminary data.</text>
</comment>
<organism evidence="5 6">
    <name type="scientific">Trichinella spiralis</name>
    <name type="common">Trichina worm</name>
    <dbReference type="NCBI Taxonomy" id="6334"/>
    <lineage>
        <taxon>Eukaryota</taxon>
        <taxon>Metazoa</taxon>
        <taxon>Ecdysozoa</taxon>
        <taxon>Nematoda</taxon>
        <taxon>Enoplea</taxon>
        <taxon>Dorylaimia</taxon>
        <taxon>Trichinellida</taxon>
        <taxon>Trichinellidae</taxon>
        <taxon>Trichinella</taxon>
    </lineage>
</organism>
<accession>A0A0V1AWI9</accession>
<dbReference type="EMBL" id="JYDH01000179">
    <property type="protein sequence ID" value="KRY29125.1"/>
    <property type="molecule type" value="Genomic_DNA"/>
</dbReference>
<keyword evidence="2" id="KW-0863">Zinc-finger</keyword>
<evidence type="ECO:0000259" key="4">
    <source>
        <dbReference type="Pfam" id="PF04500"/>
    </source>
</evidence>
<name>A0A0V1AWI9_TRISP</name>
<protein>
    <recommendedName>
        <fullName evidence="4">FLYWCH-type domain-containing protein</fullName>
    </recommendedName>
</protein>
<dbReference type="InterPro" id="IPR007588">
    <property type="entry name" value="Znf_FLYWCH"/>
</dbReference>
<dbReference type="OrthoDB" id="5919766at2759"/>
<dbReference type="Gene3D" id="2.20.25.240">
    <property type="match status" value="1"/>
</dbReference>
<reference evidence="5 6" key="1">
    <citation type="submission" date="2015-01" db="EMBL/GenBank/DDBJ databases">
        <title>Evolution of Trichinella species and genotypes.</title>
        <authorList>
            <person name="Korhonen P.K."/>
            <person name="Edoardo P."/>
            <person name="Giuseppe L.R."/>
            <person name="Gasser R.B."/>
        </authorList>
    </citation>
    <scope>NUCLEOTIDE SEQUENCE [LARGE SCALE GENOMIC DNA]</scope>
    <source>
        <strain evidence="5">ISS3</strain>
    </source>
</reference>